<dbReference type="InterPro" id="IPR049945">
    <property type="entry name" value="AAA_22"/>
</dbReference>
<dbReference type="GO" id="GO:0016887">
    <property type="term" value="F:ATP hydrolysis activity"/>
    <property type="evidence" value="ECO:0007669"/>
    <property type="project" value="InterPro"/>
</dbReference>
<dbReference type="EMBL" id="CAACVJ010000214">
    <property type="protein sequence ID" value="VEP14846.1"/>
    <property type="molecule type" value="Genomic_DNA"/>
</dbReference>
<dbReference type="SUPFAM" id="SSF52540">
    <property type="entry name" value="P-loop containing nucleoside triphosphate hydrolases"/>
    <property type="match status" value="1"/>
</dbReference>
<proteinExistence type="predicted"/>
<accession>A0A563VTP3</accession>
<evidence type="ECO:0000313" key="3">
    <source>
        <dbReference type="Proteomes" id="UP000320055"/>
    </source>
</evidence>
<protein>
    <recommendedName>
        <fullName evidence="1">ORC1/DEAH AAA+ ATPase domain-containing protein</fullName>
    </recommendedName>
</protein>
<dbReference type="InterPro" id="IPR027417">
    <property type="entry name" value="P-loop_NTPase"/>
</dbReference>
<keyword evidence="3" id="KW-1185">Reference proteome</keyword>
<gene>
    <name evidence="2" type="ORF">H1P_2910007</name>
</gene>
<evidence type="ECO:0000313" key="2">
    <source>
        <dbReference type="EMBL" id="VEP14846.1"/>
    </source>
</evidence>
<dbReference type="Proteomes" id="UP000320055">
    <property type="component" value="Unassembled WGS sequence"/>
</dbReference>
<dbReference type="RefSeq" id="WP_186376167.1">
    <property type="nucleotide sequence ID" value="NZ_LR214033.1"/>
</dbReference>
<dbReference type="Pfam" id="PF13401">
    <property type="entry name" value="AAA_22"/>
    <property type="match status" value="1"/>
</dbReference>
<feature type="domain" description="ORC1/DEAH AAA+ ATPase" evidence="1">
    <location>
        <begin position="13"/>
        <end position="104"/>
    </location>
</feature>
<evidence type="ECO:0000259" key="1">
    <source>
        <dbReference type="Pfam" id="PF13401"/>
    </source>
</evidence>
<dbReference type="AlphaFoldDB" id="A0A563VTP3"/>
<reference evidence="2 3" key="1">
    <citation type="submission" date="2019-01" db="EMBL/GenBank/DDBJ databases">
        <authorList>
            <person name="Brito A."/>
        </authorList>
    </citation>
    <scope>NUCLEOTIDE SEQUENCE [LARGE SCALE GENOMIC DNA]</scope>
    <source>
        <strain evidence="2">1</strain>
    </source>
</reference>
<name>A0A563VTP3_9CYAN</name>
<organism evidence="2 3">
    <name type="scientific">Hyella patelloides LEGE 07179</name>
    <dbReference type="NCBI Taxonomy" id="945734"/>
    <lineage>
        <taxon>Bacteria</taxon>
        <taxon>Bacillati</taxon>
        <taxon>Cyanobacteriota</taxon>
        <taxon>Cyanophyceae</taxon>
        <taxon>Pleurocapsales</taxon>
        <taxon>Hyellaceae</taxon>
        <taxon>Hyella</taxon>
    </lineage>
</organism>
<sequence>MARQKGNLLSIPLKVLYVKTSLPGGANDIYIDILNTLKRPLNTGNLRDLRKRVRGTLKSYQVQLLIVDDAHLLKRKAMVELIKIYEDLRLPVIMSGAYDLEDRLSRSRGYEHISNVFLAVHNYRTLTIDEVASVVAAWEEEVLELWEEKLNLANNEEIIERLYLLSSGLIQPLYKCLEQIAVAQLKHTLNPDSEKRTDIDEVLGITRTARVNL</sequence>